<keyword evidence="3" id="KW-1185">Reference proteome</keyword>
<name>A0A0N1J366_FUSLA</name>
<comment type="caution">
    <text evidence="2">The sequence shown here is derived from an EMBL/GenBank/DDBJ whole genome shotgun (WGS) entry which is preliminary data.</text>
</comment>
<sequence>MFSFQTRQISPPGFRICMPMSSDMDAERYVCQINIRDLERWKYEITPKRRANQVGRVSQSTGAIKGKWTLTNSSFPLDEATDPSEYSPVPIPDSPASASSCDSPMYTLDEMRPFMPGEQDDDIIDAETIAERMKTSLILEGKWTPPPCRDYEGPLAACFRVMAIEEEHDEIRRTVLGRVRETPQSRLAKDAPKGWEHLYPIIYDGLRGVGRFRFPRYHPGQRAYLLTREYKSGMYIVCKIRNLSACSQREIMKLFSGIEDKGRNDMIYIANQGEEIPYRFDLEELDHIDWRGFPWLGMKEGLWGRVSGKGKESKVEFV</sequence>
<dbReference type="EMBL" id="JXCE01000003">
    <property type="protein sequence ID" value="KPA46661.1"/>
    <property type="molecule type" value="Genomic_DNA"/>
</dbReference>
<protein>
    <submittedName>
        <fullName evidence="2">Uncharacterized protein</fullName>
    </submittedName>
</protein>
<organism evidence="2 3">
    <name type="scientific">Fusarium langsethiae</name>
    <dbReference type="NCBI Taxonomy" id="179993"/>
    <lineage>
        <taxon>Eukaryota</taxon>
        <taxon>Fungi</taxon>
        <taxon>Dikarya</taxon>
        <taxon>Ascomycota</taxon>
        <taxon>Pezizomycotina</taxon>
        <taxon>Sordariomycetes</taxon>
        <taxon>Hypocreomycetidae</taxon>
        <taxon>Hypocreales</taxon>
        <taxon>Nectriaceae</taxon>
        <taxon>Fusarium</taxon>
    </lineage>
</organism>
<evidence type="ECO:0000313" key="2">
    <source>
        <dbReference type="EMBL" id="KPA46661.1"/>
    </source>
</evidence>
<reference evidence="2 3" key="1">
    <citation type="submission" date="2015-04" db="EMBL/GenBank/DDBJ databases">
        <title>The draft genome sequence of Fusarium langsethiae, a T-2/HT-2 mycotoxin producer.</title>
        <authorList>
            <person name="Lysoe E."/>
            <person name="Divon H.H."/>
            <person name="Terzi V."/>
            <person name="Orru L."/>
            <person name="Lamontanara A."/>
            <person name="Kolseth A.-K."/>
            <person name="Frandsen R.J."/>
            <person name="Nielsen K."/>
            <person name="Thrane U."/>
        </authorList>
    </citation>
    <scope>NUCLEOTIDE SEQUENCE [LARGE SCALE GENOMIC DNA]</scope>
    <source>
        <strain evidence="2 3">Fl201059</strain>
    </source>
</reference>
<accession>A0A0N1J366</accession>
<evidence type="ECO:0000256" key="1">
    <source>
        <dbReference type="SAM" id="MobiDB-lite"/>
    </source>
</evidence>
<dbReference type="OrthoDB" id="5056676at2759"/>
<dbReference type="Proteomes" id="UP000037904">
    <property type="component" value="Unassembled WGS sequence"/>
</dbReference>
<gene>
    <name evidence="2" type="ORF">FLAG1_00524</name>
</gene>
<proteinExistence type="predicted"/>
<evidence type="ECO:0000313" key="3">
    <source>
        <dbReference type="Proteomes" id="UP000037904"/>
    </source>
</evidence>
<feature type="region of interest" description="Disordered" evidence="1">
    <location>
        <begin position="79"/>
        <end position="102"/>
    </location>
</feature>
<dbReference type="AlphaFoldDB" id="A0A0N1J366"/>